<dbReference type="EMBL" id="JAOTJD010000036">
    <property type="protein sequence ID" value="MFD3265592.1"/>
    <property type="molecule type" value="Genomic_DNA"/>
</dbReference>
<gene>
    <name evidence="1" type="ORF">OCL97_16665</name>
</gene>
<accession>A0ABW6CR71</accession>
<dbReference type="RefSeq" id="WP_377370992.1">
    <property type="nucleotide sequence ID" value="NZ_JAOTJD010000036.1"/>
</dbReference>
<evidence type="ECO:0000313" key="1">
    <source>
        <dbReference type="EMBL" id="MFD3265592.1"/>
    </source>
</evidence>
<organism evidence="1 2">
    <name type="scientific">Phenylobacterium ferrooxidans</name>
    <dbReference type="NCBI Taxonomy" id="2982689"/>
    <lineage>
        <taxon>Bacteria</taxon>
        <taxon>Pseudomonadati</taxon>
        <taxon>Pseudomonadota</taxon>
        <taxon>Alphaproteobacteria</taxon>
        <taxon>Caulobacterales</taxon>
        <taxon>Caulobacteraceae</taxon>
        <taxon>Phenylobacterium</taxon>
    </lineage>
</organism>
<dbReference type="Proteomes" id="UP001598130">
    <property type="component" value="Unassembled WGS sequence"/>
</dbReference>
<comment type="caution">
    <text evidence="1">The sequence shown here is derived from an EMBL/GenBank/DDBJ whole genome shotgun (WGS) entry which is preliminary data.</text>
</comment>
<dbReference type="InterPro" id="IPR011990">
    <property type="entry name" value="TPR-like_helical_dom_sf"/>
</dbReference>
<keyword evidence="2" id="KW-1185">Reference proteome</keyword>
<reference evidence="1 2" key="1">
    <citation type="submission" date="2022-09" db="EMBL/GenBank/DDBJ databases">
        <title>New species of Phenylobacterium.</title>
        <authorList>
            <person name="Mieszkin S."/>
        </authorList>
    </citation>
    <scope>NUCLEOTIDE SEQUENCE [LARGE SCALE GENOMIC DNA]</scope>
    <source>
        <strain evidence="1 2">HK31-G</strain>
    </source>
</reference>
<proteinExistence type="predicted"/>
<name>A0ABW6CR71_9CAUL</name>
<dbReference type="SUPFAM" id="SSF48452">
    <property type="entry name" value="TPR-like"/>
    <property type="match status" value="1"/>
</dbReference>
<sequence length="457" mass="48482">MFEFGRELKRLFGAEGLNTPRDGLTGGDSSLLELLDLELLKTEAKAADVAAGRVGATDRAQRRLEAAIVWREVARRSGDAVALRKAAATAETAADLFDRNRRPDGWARARCEQAFCAMLGAELFGDDGLNAAADLAFREARAAARGGLALPLADVGIAALEGRSRMAAGDAQAARVVAARFTIPIQGLQVLTKRCRAARLLAVEARLVRADLLLGWGARLKDRDLLQQALDDAETAVDGLDAAFEPLSWARAAALRGQALALLGDAAGQIESVAEAVNALADVLGELNRDHSPMDWARVQTALAESLQALGEAGASERAYEQAVTCYDRAAMVLKEIPALALSAVSASNRALCLARSAELTGDLNVLDAAETAFRIELTTMSPGRDPTAWALLQVNLARLYEARLDITGRDRGERAAAAHALNAALDVFAEQGLRSLSVIASDALDRLTHTSPRAAY</sequence>
<evidence type="ECO:0000313" key="2">
    <source>
        <dbReference type="Proteomes" id="UP001598130"/>
    </source>
</evidence>
<protein>
    <submittedName>
        <fullName evidence="1">Uncharacterized protein</fullName>
    </submittedName>
</protein>